<dbReference type="InterPro" id="IPR008767">
    <property type="entry name" value="Phage_SPP1_head-tail_adaptor"/>
</dbReference>
<protein>
    <submittedName>
        <fullName evidence="1">Phage head-tail adaptor, putative, SPP1 family protein</fullName>
    </submittedName>
</protein>
<dbReference type="Pfam" id="PF05521">
    <property type="entry name" value="Phage_HCP"/>
    <property type="match status" value="1"/>
</dbReference>
<proteinExistence type="predicted"/>
<organism evidence="1 2">
    <name type="scientific">Clostridium sartagoforme AAU1</name>
    <dbReference type="NCBI Taxonomy" id="1202534"/>
    <lineage>
        <taxon>Bacteria</taxon>
        <taxon>Bacillati</taxon>
        <taxon>Bacillota</taxon>
        <taxon>Clostridia</taxon>
        <taxon>Eubacteriales</taxon>
        <taxon>Clostridiaceae</taxon>
        <taxon>Clostridium</taxon>
    </lineage>
</organism>
<dbReference type="EMBL" id="ASRV01000194">
    <property type="protein sequence ID" value="EOR20585.1"/>
    <property type="molecule type" value="Genomic_DNA"/>
</dbReference>
<dbReference type="Proteomes" id="UP000013988">
    <property type="component" value="Unassembled WGS sequence"/>
</dbReference>
<sequence>MNIGQLRHRIEIQRLEKDPDNFDKEGFPIENYITIKKAWADVNDLYGKEYWNSKQTISENITVFHTRYYKNVDSDCFILFKGQRYEIIEPPDNVKYLNKELKIKAKLQVINNGN</sequence>
<dbReference type="Gene3D" id="2.40.10.270">
    <property type="entry name" value="Bacteriophage SPP1 head-tail adaptor protein"/>
    <property type="match status" value="1"/>
</dbReference>
<dbReference type="OrthoDB" id="9808209at2"/>
<gene>
    <name evidence="1" type="ORF">A500_16380</name>
</gene>
<keyword evidence="2" id="KW-1185">Reference proteome</keyword>
<dbReference type="InterPro" id="IPR038666">
    <property type="entry name" value="SSP1_head-tail_sf"/>
</dbReference>
<dbReference type="NCBIfam" id="TIGR01563">
    <property type="entry name" value="gp16_SPP1"/>
    <property type="match status" value="1"/>
</dbReference>
<reference evidence="1 2" key="1">
    <citation type="submission" date="2013-03" db="EMBL/GenBank/DDBJ databases">
        <title>Whole genome shotgun sequencing of Clostridium sartagoforme AAU1.</title>
        <authorList>
            <person name="Joshi C.G."/>
            <person name="Duggirala S.M."/>
            <person name="Nathani N.M."/>
            <person name="Bhatt V.D."/>
            <person name="Patel A.K."/>
            <person name="Pandya P.R."/>
            <person name="KaPatel J.A."/>
        </authorList>
    </citation>
    <scope>NUCLEOTIDE SEQUENCE [LARGE SCALE GENOMIC DNA]</scope>
    <source>
        <strain evidence="1 2">AAU1</strain>
    </source>
</reference>
<name>R9BV40_9CLOT</name>
<comment type="caution">
    <text evidence="1">The sequence shown here is derived from an EMBL/GenBank/DDBJ whole genome shotgun (WGS) entry which is preliminary data.</text>
</comment>
<dbReference type="PATRIC" id="fig|1202534.3.peg.3250"/>
<evidence type="ECO:0000313" key="2">
    <source>
        <dbReference type="Proteomes" id="UP000013988"/>
    </source>
</evidence>
<evidence type="ECO:0000313" key="1">
    <source>
        <dbReference type="EMBL" id="EOR20585.1"/>
    </source>
</evidence>
<accession>R9BV40</accession>
<dbReference type="RefSeq" id="WP_016208520.1">
    <property type="nucleotide sequence ID" value="NZ_ASRV01000194.1"/>
</dbReference>
<dbReference type="AlphaFoldDB" id="R9BV40"/>